<dbReference type="RefSeq" id="WP_091169006.1">
    <property type="nucleotide sequence ID" value="NZ_FNCG01000007.1"/>
</dbReference>
<evidence type="ECO:0000313" key="4">
    <source>
        <dbReference type="EMBL" id="SDH21499.1"/>
    </source>
</evidence>
<keyword evidence="5" id="KW-1185">Reference proteome</keyword>
<dbReference type="PANTHER" id="PTHR48081">
    <property type="entry name" value="AB HYDROLASE SUPERFAMILY PROTEIN C4A8.06C"/>
    <property type="match status" value="1"/>
</dbReference>
<reference evidence="5" key="1">
    <citation type="submission" date="2016-10" db="EMBL/GenBank/DDBJ databases">
        <authorList>
            <person name="Varghese N."/>
            <person name="Submissions S."/>
        </authorList>
    </citation>
    <scope>NUCLEOTIDE SEQUENCE [LARGE SCALE GENOMIC DNA]</scope>
    <source>
        <strain evidence="5">Gh-67</strain>
    </source>
</reference>
<dbReference type="Gene3D" id="3.40.50.1820">
    <property type="entry name" value="alpha/beta hydrolase"/>
    <property type="match status" value="1"/>
</dbReference>
<sequence length="504" mass="57380">MKKSAALLLFGLGLTTGLKAQDIMPKDSIETRYLTAQKKLGTRFSDRFYPNYVRLHQLDEKAFAAKIDSAAKSFNALLDTYQSLLQPAYAAAQRFEIKLYFDKILIEYPNNHEIYTNQRPGSYSMIDKKVQGDLAVFNDPALLGNSDLEPFIQSFLGYKINSELNKSRYQGLYNKRLYAMWSLLPKYFKNRQCLAFHQYHLLLDHITHNGFKHTEKLYELFKEQCGDTSFRSKLEQVYRDARHDQEDHLVREYKRIGNYGLDIHVFDNRGGTTTNQKPVIVFFHGGSWSEGQPSWHFEACRRYAAKGWVACSVEYRIYGSQGTLPFAAVMDARSAIRWLREHGNELGIDTGRIVATGNSAGGHLVLATALASGWNEKTDHLNFSPVPNVLLVNSGVYDLTDDKTAWIRKDLKNKDLVKGISPNELIRKNLPPTLLIHSMADQNVPYPSALKFVDLMKAAGNAPELKTLEQGGHFIFDHPAYTPSVFAWRKEFLKRLGYPGTDGE</sequence>
<dbReference type="EMBL" id="FNCG01000007">
    <property type="protein sequence ID" value="SDH21499.1"/>
    <property type="molecule type" value="Genomic_DNA"/>
</dbReference>
<dbReference type="STRING" id="551996.SAMN05192573_107229"/>
<keyword evidence="2" id="KW-0732">Signal</keyword>
<evidence type="ECO:0000256" key="1">
    <source>
        <dbReference type="ARBA" id="ARBA00022801"/>
    </source>
</evidence>
<evidence type="ECO:0000259" key="3">
    <source>
        <dbReference type="Pfam" id="PF20434"/>
    </source>
</evidence>
<gene>
    <name evidence="4" type="ORF">SAMN05192573_107229</name>
</gene>
<protein>
    <submittedName>
        <fullName evidence="4">Acetyl esterase/lipase</fullName>
    </submittedName>
</protein>
<organism evidence="4 5">
    <name type="scientific">Mucilaginibacter gossypii</name>
    <dbReference type="NCBI Taxonomy" id="551996"/>
    <lineage>
        <taxon>Bacteria</taxon>
        <taxon>Pseudomonadati</taxon>
        <taxon>Bacteroidota</taxon>
        <taxon>Sphingobacteriia</taxon>
        <taxon>Sphingobacteriales</taxon>
        <taxon>Sphingobacteriaceae</taxon>
        <taxon>Mucilaginibacter</taxon>
    </lineage>
</organism>
<dbReference type="InterPro" id="IPR049492">
    <property type="entry name" value="BD-FAE-like_dom"/>
</dbReference>
<evidence type="ECO:0000313" key="5">
    <source>
        <dbReference type="Proteomes" id="UP000199705"/>
    </source>
</evidence>
<dbReference type="InterPro" id="IPR029058">
    <property type="entry name" value="AB_hydrolase_fold"/>
</dbReference>
<dbReference type="AlphaFoldDB" id="A0A1G8AKV6"/>
<dbReference type="SUPFAM" id="SSF53474">
    <property type="entry name" value="alpha/beta-Hydrolases"/>
    <property type="match status" value="1"/>
</dbReference>
<dbReference type="GO" id="GO:0016787">
    <property type="term" value="F:hydrolase activity"/>
    <property type="evidence" value="ECO:0007669"/>
    <property type="project" value="UniProtKB-KW"/>
</dbReference>
<dbReference type="Pfam" id="PF20434">
    <property type="entry name" value="BD-FAE"/>
    <property type="match status" value="1"/>
</dbReference>
<dbReference type="Proteomes" id="UP000199705">
    <property type="component" value="Unassembled WGS sequence"/>
</dbReference>
<feature type="chain" id="PRO_5011747056" evidence="2">
    <location>
        <begin position="21"/>
        <end position="504"/>
    </location>
</feature>
<keyword evidence="1" id="KW-0378">Hydrolase</keyword>
<evidence type="ECO:0000256" key="2">
    <source>
        <dbReference type="SAM" id="SignalP"/>
    </source>
</evidence>
<name>A0A1G8AKV6_9SPHI</name>
<feature type="domain" description="BD-FAE-like" evidence="3">
    <location>
        <begin position="273"/>
        <end position="452"/>
    </location>
</feature>
<proteinExistence type="predicted"/>
<feature type="signal peptide" evidence="2">
    <location>
        <begin position="1"/>
        <end position="20"/>
    </location>
</feature>
<accession>A0A1G8AKV6</accession>
<dbReference type="InterPro" id="IPR050300">
    <property type="entry name" value="GDXG_lipolytic_enzyme"/>
</dbReference>